<comment type="caution">
    <text evidence="1">The sequence shown here is derived from an EMBL/GenBank/DDBJ whole genome shotgun (WGS) entry which is preliminary data.</text>
</comment>
<dbReference type="RefSeq" id="WP_278468005.1">
    <property type="nucleotide sequence ID" value="NZ_JAGZMU010000005.1"/>
</dbReference>
<dbReference type="AlphaFoldDB" id="A0A942WQV0"/>
<sequence length="314" mass="38017">MDIDMTAFLRLMFSRVEEYGVGDFTWFYTLKKYRNKTHIHYRSYKRWDYEFLPCERWGAIETVDKNIDRIENFLEYLENGQFLFAKLEHIYAYYKYEYVDWENHLTSEIIYPDRYNKVVDIFNKRVESLEKVFKLFYENKDKNIGRTMYFDTGLIGDIIYNDFLDFLSDCYYRYEDSSYCGVFTNLIDEIKIIEGTIIEKAKYLSELPYDILLRLKKENELPNDLMNRVDEYINEKMQEKEIKIKDEDTNINNKYNAKHRINSIMRAIREVQRDGLKVGITEDGKLYVENTSYTRTRCNDESGFGYVEIECFAD</sequence>
<proteinExistence type="predicted"/>
<organism evidence="1 2">
    <name type="scientific">Veillonella parvula</name>
    <name type="common">Staphylococcus parvulus</name>
    <dbReference type="NCBI Taxonomy" id="29466"/>
    <lineage>
        <taxon>Bacteria</taxon>
        <taxon>Bacillati</taxon>
        <taxon>Bacillota</taxon>
        <taxon>Negativicutes</taxon>
        <taxon>Veillonellales</taxon>
        <taxon>Veillonellaceae</taxon>
        <taxon>Veillonella</taxon>
    </lineage>
</organism>
<accession>A0A942WQV0</accession>
<protein>
    <submittedName>
        <fullName evidence="1">Uncharacterized protein</fullName>
    </submittedName>
</protein>
<evidence type="ECO:0000313" key="1">
    <source>
        <dbReference type="EMBL" id="MBS4893758.1"/>
    </source>
</evidence>
<dbReference type="EMBL" id="JAGZMU010000005">
    <property type="protein sequence ID" value="MBS4893758.1"/>
    <property type="molecule type" value="Genomic_DNA"/>
</dbReference>
<evidence type="ECO:0000313" key="2">
    <source>
        <dbReference type="Proteomes" id="UP000778864"/>
    </source>
</evidence>
<reference evidence="1" key="1">
    <citation type="submission" date="2021-02" db="EMBL/GenBank/DDBJ databases">
        <title>Infant gut strain persistence is associated with maternal origin, phylogeny, and functional potential including surface adhesion and iron acquisition.</title>
        <authorList>
            <person name="Lou Y.C."/>
        </authorList>
    </citation>
    <scope>NUCLEOTIDE SEQUENCE</scope>
    <source>
        <strain evidence="1">L3_108_031G1_dasL3_108_031G1_concoct_20</strain>
    </source>
</reference>
<dbReference type="Proteomes" id="UP000778864">
    <property type="component" value="Unassembled WGS sequence"/>
</dbReference>
<name>A0A942WQV0_VEIPA</name>
<gene>
    <name evidence="1" type="ORF">KHZ90_08285</name>
</gene>